<evidence type="ECO:0000256" key="2">
    <source>
        <dbReference type="ARBA" id="ARBA00037999"/>
    </source>
</evidence>
<evidence type="ECO:0000256" key="1">
    <source>
        <dbReference type="ARBA" id="ARBA00022898"/>
    </source>
</evidence>
<gene>
    <name evidence="6" type="ORF">VD17_30655</name>
</gene>
<proteinExistence type="inferred from homology"/>
<dbReference type="InterPro" id="IPR000653">
    <property type="entry name" value="DegT/StrS_aminotransferase"/>
</dbReference>
<dbReference type="Gene3D" id="3.90.1150.10">
    <property type="entry name" value="Aspartate Aminotransferase, domain 1"/>
    <property type="match status" value="1"/>
</dbReference>
<dbReference type="InterPro" id="IPR015422">
    <property type="entry name" value="PyrdxlP-dep_Trfase_small"/>
</dbReference>
<dbReference type="PATRIC" id="fig|294.133.peg.303"/>
<dbReference type="Pfam" id="PF01041">
    <property type="entry name" value="DegT_DnrJ_EryC1"/>
    <property type="match status" value="1"/>
</dbReference>
<comment type="caution">
    <text evidence="6">The sequence shown here is derived from an EMBL/GenBank/DDBJ whole genome shotgun (WGS) entry which is preliminary data.</text>
</comment>
<dbReference type="CDD" id="cd00616">
    <property type="entry name" value="AHBA_syn"/>
    <property type="match status" value="1"/>
</dbReference>
<evidence type="ECO:0000313" key="6">
    <source>
        <dbReference type="EMBL" id="KJZ56970.1"/>
    </source>
</evidence>
<comment type="similarity">
    <text evidence="2 5">Belongs to the DegT/DnrJ/EryC1 family.</text>
</comment>
<dbReference type="Proteomes" id="UP000033400">
    <property type="component" value="Unassembled WGS sequence"/>
</dbReference>
<accession>A0A0F4UL40</accession>
<sequence>MQQINNLSAKIAKYRDQIDASIQRVVSSGWVVLGPEVKRFEASFAEYLGASHCITVANGTDAIELALKALGVEKGDVVATVANAGMYTTTSVLSIGAVPAFMDVDLDNQVVTLAEVKRAVEAGAKVVVVTHLYGLAIPEIQEIAVFCADKGIPLLEDCAQAHGASVQGKRVGTFGDASSFSFYPTKNLGALGDGGAVITNSAEIAQRVSQLRQYGWSSKYCVELGGARNSRLDEMQAAILSEFLPHLDQGNARRNEIAERYRNEVNQPDIVHPQGNSGAWVAHLYVIKSQKRDALQQHLRGLQIASEVHYPIPDYKQPVFKNVNVDCHLANTERLAKEILTLPCYPEMEEHEVSAVIKAVNGWTA</sequence>
<protein>
    <submittedName>
        <fullName evidence="6">Erythromycin biosynthesis sensory transduction protein eryC1</fullName>
    </submittedName>
</protein>
<dbReference type="SUPFAM" id="SSF53383">
    <property type="entry name" value="PLP-dependent transferases"/>
    <property type="match status" value="1"/>
</dbReference>
<dbReference type="EMBL" id="LACH01000108">
    <property type="protein sequence ID" value="KJZ56970.1"/>
    <property type="molecule type" value="Genomic_DNA"/>
</dbReference>
<dbReference type="AlphaFoldDB" id="A0A0F4UL40"/>
<feature type="modified residue" description="N6-(pyridoxal phosphate)lysine" evidence="4">
    <location>
        <position position="186"/>
    </location>
</feature>
<evidence type="ECO:0000256" key="3">
    <source>
        <dbReference type="PIRSR" id="PIRSR000390-1"/>
    </source>
</evidence>
<keyword evidence="1 4" id="KW-0663">Pyridoxal phosphate</keyword>
<evidence type="ECO:0000256" key="4">
    <source>
        <dbReference type="PIRSR" id="PIRSR000390-2"/>
    </source>
</evidence>
<organism evidence="6 7">
    <name type="scientific">Pseudomonas fluorescens</name>
    <dbReference type="NCBI Taxonomy" id="294"/>
    <lineage>
        <taxon>Bacteria</taxon>
        <taxon>Pseudomonadati</taxon>
        <taxon>Pseudomonadota</taxon>
        <taxon>Gammaproteobacteria</taxon>
        <taxon>Pseudomonadales</taxon>
        <taxon>Pseudomonadaceae</taxon>
        <taxon>Pseudomonas</taxon>
    </lineage>
</organism>
<name>A0A0F4UL40_PSEFL</name>
<dbReference type="OrthoDB" id="9804264at2"/>
<reference evidence="6 7" key="1">
    <citation type="submission" date="2015-03" db="EMBL/GenBank/DDBJ databases">
        <title>Comparative genomics of Pseudomonas insights into diversity of traits involved in vanlence and defense.</title>
        <authorList>
            <person name="Qin Y."/>
        </authorList>
    </citation>
    <scope>NUCLEOTIDE SEQUENCE [LARGE SCALE GENOMIC DNA]</scope>
    <source>
        <strain evidence="6 7">H24</strain>
    </source>
</reference>
<dbReference type="Gene3D" id="3.40.640.10">
    <property type="entry name" value="Type I PLP-dependent aspartate aminotransferase-like (Major domain)"/>
    <property type="match status" value="1"/>
</dbReference>
<dbReference type="GO" id="GO:0000271">
    <property type="term" value="P:polysaccharide biosynthetic process"/>
    <property type="evidence" value="ECO:0007669"/>
    <property type="project" value="TreeGrafter"/>
</dbReference>
<evidence type="ECO:0000313" key="7">
    <source>
        <dbReference type="Proteomes" id="UP000033400"/>
    </source>
</evidence>
<dbReference type="InterPro" id="IPR015421">
    <property type="entry name" value="PyrdxlP-dep_Trfase_major"/>
</dbReference>
<dbReference type="RefSeq" id="WP_046057100.1">
    <property type="nucleotide sequence ID" value="NZ_LACH01000108.1"/>
</dbReference>
<evidence type="ECO:0000256" key="5">
    <source>
        <dbReference type="RuleBase" id="RU004508"/>
    </source>
</evidence>
<dbReference type="GO" id="GO:0030170">
    <property type="term" value="F:pyridoxal phosphate binding"/>
    <property type="evidence" value="ECO:0007669"/>
    <property type="project" value="TreeGrafter"/>
</dbReference>
<dbReference type="PANTHER" id="PTHR30244">
    <property type="entry name" value="TRANSAMINASE"/>
    <property type="match status" value="1"/>
</dbReference>
<dbReference type="PIRSF" id="PIRSF000390">
    <property type="entry name" value="PLP_StrS"/>
    <property type="match status" value="1"/>
</dbReference>
<dbReference type="PANTHER" id="PTHR30244:SF36">
    <property type="entry name" value="3-OXO-GLUCOSE-6-PHOSPHATE:GLUTAMATE AMINOTRANSFERASE"/>
    <property type="match status" value="1"/>
</dbReference>
<dbReference type="InterPro" id="IPR015424">
    <property type="entry name" value="PyrdxlP-dep_Trfase"/>
</dbReference>
<dbReference type="GO" id="GO:0008483">
    <property type="term" value="F:transaminase activity"/>
    <property type="evidence" value="ECO:0007669"/>
    <property type="project" value="TreeGrafter"/>
</dbReference>
<feature type="active site" description="Proton acceptor" evidence="3">
    <location>
        <position position="186"/>
    </location>
</feature>